<evidence type="ECO:0000256" key="1">
    <source>
        <dbReference type="ARBA" id="ARBA00008542"/>
    </source>
</evidence>
<dbReference type="InterPro" id="IPR006286">
    <property type="entry name" value="C56_PfpI-like"/>
</dbReference>
<reference evidence="3 4" key="1">
    <citation type="journal article" date="2013" name="Genome Announc.">
        <title>Draft Genome Sequence of 'Candidatus Halobonum tyrrellensis' Strain G22, Isolated from the Hypersaline Waters of Lake Tyrrell, Australia.</title>
        <authorList>
            <person name="Ugalde J.A."/>
            <person name="Narasingarao P."/>
            <person name="Kuo S."/>
            <person name="Podell S."/>
            <person name="Allen E.E."/>
        </authorList>
    </citation>
    <scope>NUCLEOTIDE SEQUENCE [LARGE SCALE GENOMIC DNA]</scope>
    <source>
        <strain evidence="3 4">G22</strain>
    </source>
</reference>
<dbReference type="eggNOG" id="arCOG00769">
    <property type="taxonomic scope" value="Archaea"/>
</dbReference>
<dbReference type="PROSITE" id="PS51276">
    <property type="entry name" value="PEPTIDASE_C56_PFPI"/>
    <property type="match status" value="1"/>
</dbReference>
<keyword evidence="3" id="KW-0378">Hydrolase</keyword>
<keyword evidence="3" id="KW-0645">Protease</keyword>
<evidence type="ECO:0000313" key="4">
    <source>
        <dbReference type="Proteomes" id="UP000017840"/>
    </source>
</evidence>
<dbReference type="RefSeq" id="WP_023392666.1">
    <property type="nucleotide sequence ID" value="NZ_ASGZ01000002.1"/>
</dbReference>
<dbReference type="STRING" id="1324957.K933_00327"/>
<proteinExistence type="inferred from homology"/>
<keyword evidence="4" id="KW-1185">Reference proteome</keyword>
<dbReference type="GO" id="GO:0006508">
    <property type="term" value="P:proteolysis"/>
    <property type="evidence" value="ECO:0007669"/>
    <property type="project" value="UniProtKB-KW"/>
</dbReference>
<evidence type="ECO:0000259" key="2">
    <source>
        <dbReference type="Pfam" id="PF01965"/>
    </source>
</evidence>
<accession>V4J3J8</accession>
<dbReference type="Gene3D" id="3.40.50.880">
    <property type="match status" value="1"/>
</dbReference>
<comment type="similarity">
    <text evidence="1">Belongs to the peptidase C56 family.</text>
</comment>
<feature type="domain" description="DJ-1/PfpI" evidence="2">
    <location>
        <begin position="13"/>
        <end position="182"/>
    </location>
</feature>
<comment type="caution">
    <text evidence="3">The sequence shown here is derived from an EMBL/GenBank/DDBJ whole genome shotgun (WGS) entry which is preliminary data.</text>
</comment>
<dbReference type="Proteomes" id="UP000017840">
    <property type="component" value="Unassembled WGS sequence"/>
</dbReference>
<sequence>MSESSSDSLDGVSVGVFVAPEGTEEVEFTRSKEAVSEAGADVDVLGIEEGEARTVNDDLEWSESYAVDRTFAAASADDYDALVVPGGTVGADKLRADDDAVSLLREHLADDGPVGVICHGPWTLVEADAVDGRTLTSFHSLETDLRNAGGEWVDEAVVVDDGVITSRNPDDLPVFCETLVEEFADA</sequence>
<dbReference type="InterPro" id="IPR029062">
    <property type="entry name" value="Class_I_gatase-like"/>
</dbReference>
<protein>
    <submittedName>
        <fullName evidence="3">Intracellular protease, PfpI family protein</fullName>
    </submittedName>
</protein>
<dbReference type="GO" id="GO:0008233">
    <property type="term" value="F:peptidase activity"/>
    <property type="evidence" value="ECO:0007669"/>
    <property type="project" value="UniProtKB-KW"/>
</dbReference>
<dbReference type="InterPro" id="IPR002818">
    <property type="entry name" value="DJ-1/PfpI"/>
</dbReference>
<name>V4J3J8_9EURY</name>
<dbReference type="PANTHER" id="PTHR42733:SF12">
    <property type="entry name" value="PROTEINASE"/>
    <property type="match status" value="1"/>
</dbReference>
<organism evidence="3 4">
    <name type="scientific">Candidatus Halobonum tyrrellensis G22</name>
    <dbReference type="NCBI Taxonomy" id="1324957"/>
    <lineage>
        <taxon>Archaea</taxon>
        <taxon>Methanobacteriati</taxon>
        <taxon>Methanobacteriota</taxon>
        <taxon>Stenosarchaea group</taxon>
        <taxon>Halobacteria</taxon>
        <taxon>Halobacteriales</taxon>
        <taxon>Haloferacaceae</taxon>
        <taxon>Candidatus Halobonum</taxon>
    </lineage>
</organism>
<dbReference type="Pfam" id="PF01965">
    <property type="entry name" value="DJ-1_PfpI"/>
    <property type="match status" value="1"/>
</dbReference>
<dbReference type="OrthoDB" id="82036at2157"/>
<dbReference type="PATRIC" id="fig|1324957.4.peg.67"/>
<evidence type="ECO:0000313" key="3">
    <source>
        <dbReference type="EMBL" id="ESP89962.1"/>
    </source>
</evidence>
<dbReference type="AlphaFoldDB" id="V4J3J8"/>
<gene>
    <name evidence="3" type="ORF">K933_00327</name>
</gene>
<dbReference type="SUPFAM" id="SSF52317">
    <property type="entry name" value="Class I glutamine amidotransferase-like"/>
    <property type="match status" value="1"/>
</dbReference>
<dbReference type="PANTHER" id="PTHR42733">
    <property type="entry name" value="DJ-1 PROTEIN"/>
    <property type="match status" value="1"/>
</dbReference>
<dbReference type="EMBL" id="ASGZ01000002">
    <property type="protein sequence ID" value="ESP89962.1"/>
    <property type="molecule type" value="Genomic_DNA"/>
</dbReference>